<comment type="similarity">
    <text evidence="1">Belongs to the LysR transcriptional regulatory family.</text>
</comment>
<evidence type="ECO:0000256" key="4">
    <source>
        <dbReference type="ARBA" id="ARBA00023163"/>
    </source>
</evidence>
<reference evidence="6" key="1">
    <citation type="submission" date="2021-12" db="EMBL/GenBank/DDBJ databases">
        <authorList>
            <person name="Rodrigo-Torres L."/>
            <person name="Arahal R. D."/>
            <person name="Lucena T."/>
        </authorList>
    </citation>
    <scope>NUCLEOTIDE SEQUENCE</scope>
    <source>
        <strain evidence="6">CECT 8267</strain>
    </source>
</reference>
<keyword evidence="7" id="KW-1185">Reference proteome</keyword>
<dbReference type="CDD" id="cd08417">
    <property type="entry name" value="PBP2_Nitroaromatics_like"/>
    <property type="match status" value="1"/>
</dbReference>
<dbReference type="SUPFAM" id="SSF53850">
    <property type="entry name" value="Periplasmic binding protein-like II"/>
    <property type="match status" value="1"/>
</dbReference>
<evidence type="ECO:0000259" key="5">
    <source>
        <dbReference type="PROSITE" id="PS50931"/>
    </source>
</evidence>
<dbReference type="SUPFAM" id="SSF46785">
    <property type="entry name" value="Winged helix' DNA-binding domain"/>
    <property type="match status" value="1"/>
</dbReference>
<dbReference type="InterPro" id="IPR036388">
    <property type="entry name" value="WH-like_DNA-bd_sf"/>
</dbReference>
<dbReference type="Proteomes" id="UP000838100">
    <property type="component" value="Unassembled WGS sequence"/>
</dbReference>
<dbReference type="InterPro" id="IPR005119">
    <property type="entry name" value="LysR_subst-bd"/>
</dbReference>
<protein>
    <submittedName>
        <fullName evidence="6">HTH-type transcriptional regulator YbdO</fullName>
    </submittedName>
</protein>
<dbReference type="Pfam" id="PF00126">
    <property type="entry name" value="HTH_1"/>
    <property type="match status" value="1"/>
</dbReference>
<keyword evidence="3" id="KW-0238">DNA-binding</keyword>
<evidence type="ECO:0000313" key="6">
    <source>
        <dbReference type="EMBL" id="CAH0990878.1"/>
    </source>
</evidence>
<dbReference type="InterPro" id="IPR000847">
    <property type="entry name" value="LysR_HTH_N"/>
</dbReference>
<evidence type="ECO:0000256" key="3">
    <source>
        <dbReference type="ARBA" id="ARBA00023125"/>
    </source>
</evidence>
<feature type="domain" description="HTH lysR-type" evidence="5">
    <location>
        <begin position="11"/>
        <end position="67"/>
    </location>
</feature>
<dbReference type="PRINTS" id="PR00039">
    <property type="entry name" value="HTHLYSR"/>
</dbReference>
<dbReference type="InterPro" id="IPR036390">
    <property type="entry name" value="WH_DNA-bd_sf"/>
</dbReference>
<evidence type="ECO:0000256" key="2">
    <source>
        <dbReference type="ARBA" id="ARBA00023015"/>
    </source>
</evidence>
<dbReference type="InterPro" id="IPR050389">
    <property type="entry name" value="LysR-type_TF"/>
</dbReference>
<evidence type="ECO:0000256" key="1">
    <source>
        <dbReference type="ARBA" id="ARBA00009437"/>
    </source>
</evidence>
<dbReference type="PROSITE" id="PS50931">
    <property type="entry name" value="HTH_LYSR"/>
    <property type="match status" value="1"/>
</dbReference>
<dbReference type="Gene3D" id="3.40.190.10">
    <property type="entry name" value="Periplasmic binding protein-like II"/>
    <property type="match status" value="2"/>
</dbReference>
<dbReference type="RefSeq" id="WP_237443546.1">
    <property type="nucleotide sequence ID" value="NZ_CAKLPX010000001.1"/>
</dbReference>
<dbReference type="PANTHER" id="PTHR30118">
    <property type="entry name" value="HTH-TYPE TRANSCRIPTIONAL REGULATOR LEUO-RELATED"/>
    <property type="match status" value="1"/>
</dbReference>
<dbReference type="Gene3D" id="1.10.10.10">
    <property type="entry name" value="Winged helix-like DNA-binding domain superfamily/Winged helix DNA-binding domain"/>
    <property type="match status" value="1"/>
</dbReference>
<dbReference type="EMBL" id="CAKLPX010000001">
    <property type="protein sequence ID" value="CAH0990878.1"/>
    <property type="molecule type" value="Genomic_DNA"/>
</dbReference>
<evidence type="ECO:0000313" key="7">
    <source>
        <dbReference type="Proteomes" id="UP000838100"/>
    </source>
</evidence>
<dbReference type="Pfam" id="PF03466">
    <property type="entry name" value="LysR_substrate"/>
    <property type="match status" value="1"/>
</dbReference>
<dbReference type="InterPro" id="IPR037402">
    <property type="entry name" value="YidZ_PBP2"/>
</dbReference>
<sequence>MINLNRLTRADLNLLISLQLLMEERSVSRAAERSFITQSAMSRTLQRLRDMFEDPLFARSSHGLEPTPRAVELYQQMQPVLSDLSSLLQPAEFDPAELDSRIIISCPSLLSYHWIPQLIQKLTPLAPKLRLRIIDAIENPDDALANGEADLVLHAKEAANKELISVPFKNAAGVCLVRQDHPMVNTGLSFEDFLSTPHVRYFIPGITRDNKGLIDKVLSDLGKQRHIAFEGNDIETLLDITRSTDYLFVIPTFQGNVKSKWSGITSLALPEELGSNQIPLSIFYHRSRVSDPAIQWLLQQMSDI</sequence>
<organism evidence="6 7">
    <name type="scientific">Sinobacterium norvegicum</name>
    <dbReference type="NCBI Taxonomy" id="1641715"/>
    <lineage>
        <taxon>Bacteria</taxon>
        <taxon>Pseudomonadati</taxon>
        <taxon>Pseudomonadota</taxon>
        <taxon>Gammaproteobacteria</taxon>
        <taxon>Cellvibrionales</taxon>
        <taxon>Spongiibacteraceae</taxon>
        <taxon>Sinobacterium</taxon>
    </lineage>
</organism>
<comment type="caution">
    <text evidence="6">The sequence shown here is derived from an EMBL/GenBank/DDBJ whole genome shotgun (WGS) entry which is preliminary data.</text>
</comment>
<accession>A0ABM9ACE7</accession>
<keyword evidence="4" id="KW-0804">Transcription</keyword>
<proteinExistence type="inferred from homology"/>
<name>A0ABM9ACE7_9GAMM</name>
<keyword evidence="2" id="KW-0805">Transcription regulation</keyword>
<dbReference type="PANTHER" id="PTHR30118:SF15">
    <property type="entry name" value="TRANSCRIPTIONAL REGULATORY PROTEIN"/>
    <property type="match status" value="1"/>
</dbReference>
<gene>
    <name evidence="6" type="primary">ybdO</name>
    <name evidence="6" type="ORF">SIN8267_00978</name>
</gene>